<name>A0A382AAN0_9ZZZZ</name>
<dbReference type="PANTHER" id="PTHR46638">
    <property type="entry name" value="CORRINOID ADENOSYLTRANSFERASE"/>
    <property type="match status" value="1"/>
</dbReference>
<dbReference type="PANTHER" id="PTHR46638:SF1">
    <property type="entry name" value="CORRINOID ADENOSYLTRANSFERASE"/>
    <property type="match status" value="1"/>
</dbReference>
<dbReference type="EMBL" id="UINC01024617">
    <property type="protein sequence ID" value="SVA98606.1"/>
    <property type="molecule type" value="Genomic_DNA"/>
</dbReference>
<dbReference type="InterPro" id="IPR003724">
    <property type="entry name" value="CblAdoTrfase_CobA"/>
</dbReference>
<dbReference type="Pfam" id="PF02572">
    <property type="entry name" value="CobA_CobO_BtuR"/>
    <property type="match status" value="1"/>
</dbReference>
<dbReference type="NCBIfam" id="TIGR00708">
    <property type="entry name" value="cobA"/>
    <property type="match status" value="1"/>
</dbReference>
<dbReference type="InterPro" id="IPR027417">
    <property type="entry name" value="P-loop_NTPase"/>
</dbReference>
<dbReference type="AlphaFoldDB" id="A0A382AAN0"/>
<dbReference type="Gene3D" id="3.40.50.300">
    <property type="entry name" value="P-loop containing nucleotide triphosphate hydrolases"/>
    <property type="match status" value="1"/>
</dbReference>
<dbReference type="SUPFAM" id="SSF52540">
    <property type="entry name" value="P-loop containing nucleoside triphosphate hydrolases"/>
    <property type="match status" value="1"/>
</dbReference>
<gene>
    <name evidence="1" type="ORF">METZ01_LOCUS151460</name>
</gene>
<dbReference type="NCBIfam" id="NF004637">
    <property type="entry name" value="PRK05986.1"/>
    <property type="match status" value="1"/>
</dbReference>
<dbReference type="PIRSF" id="PIRSF015617">
    <property type="entry name" value="Adensltrnsf_CobA"/>
    <property type="match status" value="1"/>
</dbReference>
<dbReference type="GO" id="GO:0009236">
    <property type="term" value="P:cobalamin biosynthetic process"/>
    <property type="evidence" value="ECO:0007669"/>
    <property type="project" value="InterPro"/>
</dbReference>
<organism evidence="1">
    <name type="scientific">marine metagenome</name>
    <dbReference type="NCBI Taxonomy" id="408172"/>
    <lineage>
        <taxon>unclassified sequences</taxon>
        <taxon>metagenomes</taxon>
        <taxon>ecological metagenomes</taxon>
    </lineage>
</organism>
<proteinExistence type="predicted"/>
<sequence length="184" mass="20789">MRKPSGADPRKRKGLIIVHTGEGKGKSTAAFGLAMRAAGNRMNVFIMQFMKGPWKAGERKAFESLSPYVEIVPMGDGFTWDTENIEQDKATARKAFDLVKEKLNSGKFEMVIFEEINYVLDYKFLPEDEVLETIRNKPKMTHVVCTGRNASKKLIEMADLVTEMKMIKHPFAEQGIPAQKGIEF</sequence>
<dbReference type="GO" id="GO:0008817">
    <property type="term" value="F:corrinoid adenosyltransferase activity"/>
    <property type="evidence" value="ECO:0007669"/>
    <property type="project" value="InterPro"/>
</dbReference>
<dbReference type="CDD" id="cd00561">
    <property type="entry name" value="CobA_ACA"/>
    <property type="match status" value="1"/>
</dbReference>
<protein>
    <recommendedName>
        <fullName evidence="2">Cob(I)yrinic acid a,c-diamide adenosyltransferase</fullName>
    </recommendedName>
</protein>
<evidence type="ECO:0000313" key="1">
    <source>
        <dbReference type="EMBL" id="SVA98606.1"/>
    </source>
</evidence>
<accession>A0A382AAN0</accession>
<dbReference type="GO" id="GO:0005524">
    <property type="term" value="F:ATP binding"/>
    <property type="evidence" value="ECO:0007669"/>
    <property type="project" value="InterPro"/>
</dbReference>
<evidence type="ECO:0008006" key="2">
    <source>
        <dbReference type="Google" id="ProtNLM"/>
    </source>
</evidence>
<reference evidence="1" key="1">
    <citation type="submission" date="2018-05" db="EMBL/GenBank/DDBJ databases">
        <authorList>
            <person name="Lanie J.A."/>
            <person name="Ng W.-L."/>
            <person name="Kazmierczak K.M."/>
            <person name="Andrzejewski T.M."/>
            <person name="Davidsen T.M."/>
            <person name="Wayne K.J."/>
            <person name="Tettelin H."/>
            <person name="Glass J.I."/>
            <person name="Rusch D."/>
            <person name="Podicherti R."/>
            <person name="Tsui H.-C.T."/>
            <person name="Winkler M.E."/>
        </authorList>
    </citation>
    <scope>NUCLEOTIDE SEQUENCE</scope>
</reference>